<feature type="region of interest" description="Disordered" evidence="10">
    <location>
        <begin position="1586"/>
        <end position="1642"/>
    </location>
</feature>
<dbReference type="Pfam" id="PF11597">
    <property type="entry name" value="Med13_N"/>
    <property type="match status" value="1"/>
</dbReference>
<evidence type="ECO:0000313" key="14">
    <source>
        <dbReference type="EMBL" id="KAF3320539.1"/>
    </source>
</evidence>
<feature type="compositionally biased region" description="Low complexity" evidence="10">
    <location>
        <begin position="395"/>
        <end position="418"/>
    </location>
</feature>
<evidence type="ECO:0000256" key="6">
    <source>
        <dbReference type="ARBA" id="ARBA00023159"/>
    </source>
</evidence>
<dbReference type="InterPro" id="IPR041285">
    <property type="entry name" value="MID_MedPIWI"/>
</dbReference>
<feature type="compositionally biased region" description="Polar residues" evidence="10">
    <location>
        <begin position="990"/>
        <end position="999"/>
    </location>
</feature>
<name>A0A833QK93_9POAL</name>
<keyword evidence="5 9" id="KW-0805">Transcription regulation</keyword>
<feature type="domain" description="MID" evidence="13">
    <location>
        <begin position="1088"/>
        <end position="1326"/>
    </location>
</feature>
<evidence type="ECO:0000256" key="5">
    <source>
        <dbReference type="ARBA" id="ARBA00023015"/>
    </source>
</evidence>
<reference evidence="14" key="1">
    <citation type="submission" date="2020-01" db="EMBL/GenBank/DDBJ databases">
        <title>Genome sequence of Kobresia littledalei, the first chromosome-level genome in the family Cyperaceae.</title>
        <authorList>
            <person name="Qu G."/>
        </authorList>
    </citation>
    <scope>NUCLEOTIDE SEQUENCE</scope>
    <source>
        <strain evidence="14">C.B.Clarke</strain>
        <tissue evidence="14">Leaf</tissue>
    </source>
</reference>
<keyword evidence="6 9" id="KW-0010">Activator</keyword>
<evidence type="ECO:0000256" key="10">
    <source>
        <dbReference type="SAM" id="MobiDB-lite"/>
    </source>
</evidence>
<feature type="compositionally biased region" description="Polar residues" evidence="10">
    <location>
        <begin position="693"/>
        <end position="702"/>
    </location>
</feature>
<dbReference type="InterPro" id="IPR009401">
    <property type="entry name" value="Med13_C"/>
</dbReference>
<evidence type="ECO:0000256" key="3">
    <source>
        <dbReference type="ARBA" id="ARBA00019618"/>
    </source>
</evidence>
<organism evidence="14 15">
    <name type="scientific">Carex littledalei</name>
    <dbReference type="NCBI Taxonomy" id="544730"/>
    <lineage>
        <taxon>Eukaryota</taxon>
        <taxon>Viridiplantae</taxon>
        <taxon>Streptophyta</taxon>
        <taxon>Embryophyta</taxon>
        <taxon>Tracheophyta</taxon>
        <taxon>Spermatophyta</taxon>
        <taxon>Magnoliopsida</taxon>
        <taxon>Liliopsida</taxon>
        <taxon>Poales</taxon>
        <taxon>Cyperaceae</taxon>
        <taxon>Cyperoideae</taxon>
        <taxon>Cariceae</taxon>
        <taxon>Carex</taxon>
        <taxon>Carex subgen. Euthyceras</taxon>
    </lineage>
</organism>
<comment type="subunit">
    <text evidence="9">Component of the Mediator complex.</text>
</comment>
<dbReference type="GO" id="GO:0003713">
    <property type="term" value="F:transcription coactivator activity"/>
    <property type="evidence" value="ECO:0007669"/>
    <property type="project" value="TreeGrafter"/>
</dbReference>
<evidence type="ECO:0000256" key="7">
    <source>
        <dbReference type="ARBA" id="ARBA00023163"/>
    </source>
</evidence>
<evidence type="ECO:0000256" key="4">
    <source>
        <dbReference type="ARBA" id="ARBA00022491"/>
    </source>
</evidence>
<keyword evidence="7 9" id="KW-0804">Transcription</keyword>
<dbReference type="InterPro" id="IPR051139">
    <property type="entry name" value="Mediator_complx_sub13"/>
</dbReference>
<feature type="compositionally biased region" description="Basic and acidic residues" evidence="10">
    <location>
        <begin position="1012"/>
        <end position="1023"/>
    </location>
</feature>
<dbReference type="PANTHER" id="PTHR48249:SF3">
    <property type="entry name" value="MEDIATOR OF RNA POLYMERASE II TRANSCRIPTION SUBUNIT 13"/>
    <property type="match status" value="1"/>
</dbReference>
<dbReference type="GO" id="GO:0016592">
    <property type="term" value="C:mediator complex"/>
    <property type="evidence" value="ECO:0007669"/>
    <property type="project" value="InterPro"/>
</dbReference>
<accession>A0A833QK93</accession>
<keyword evidence="15" id="KW-1185">Reference proteome</keyword>
<evidence type="ECO:0000313" key="15">
    <source>
        <dbReference type="Proteomes" id="UP000623129"/>
    </source>
</evidence>
<evidence type="ECO:0000256" key="8">
    <source>
        <dbReference type="ARBA" id="ARBA00023242"/>
    </source>
</evidence>
<comment type="similarity">
    <text evidence="2 9">Belongs to the Mediator complex subunit 13 family.</text>
</comment>
<dbReference type="Pfam" id="PF06333">
    <property type="entry name" value="Med13_C"/>
    <property type="match status" value="1"/>
</dbReference>
<feature type="domain" description="Mediator complex subunit Med13 C-terminal" evidence="11">
    <location>
        <begin position="1472"/>
        <end position="1848"/>
    </location>
</feature>
<dbReference type="InterPro" id="IPR021643">
    <property type="entry name" value="Mediator_Med13_N"/>
</dbReference>
<dbReference type="Proteomes" id="UP000623129">
    <property type="component" value="Unassembled WGS sequence"/>
</dbReference>
<feature type="region of interest" description="Disordered" evidence="10">
    <location>
        <begin position="989"/>
        <end position="1047"/>
    </location>
</feature>
<feature type="compositionally biased region" description="Low complexity" evidence="10">
    <location>
        <begin position="1605"/>
        <end position="1632"/>
    </location>
</feature>
<feature type="compositionally biased region" description="Polar residues" evidence="10">
    <location>
        <begin position="631"/>
        <end position="657"/>
    </location>
</feature>
<evidence type="ECO:0000259" key="11">
    <source>
        <dbReference type="Pfam" id="PF06333"/>
    </source>
</evidence>
<sequence length="1873" mass="202115">MTIKATRAALNMWTNVFRIGELQAISWFQFLPIEPDPNTIAEKSSKAEQKDATNYAVLSAHLQLQNEGFLSTWTNSFVGPWDPSQGVHNPDEKIKLWLFIPGRQSSVIETAQSAVSKLRVVGTGLWLAPGDSEEVAVALSQALRNTLERSMRGLSYVRFGDVFTRSYPLGQSERSLRRAQPTVEFLFSATEEAVYVHVIVSAKYIRTLCGDDIEKILIHSSHSAIDGLPVIVAPNGMLGRLTGCCPSELVKQVYVSKLKSPTGWTTGAPYVTQSPGCQMRGQSFYVEVALGCSSSPCKEGKTELIDQAPVMERTFIYPPEAVLVPMMHRAFSRFSSKRFWLQNGLVASLAESWPFWNFSGSSFVEHCLALGSTCHVESSCNSSCLRLRRRRHNTSSSNLTSSISSVSSTSSESGPATAGDGGDFDGDADSLATKQTGSNHQGNMLEMNPQAGKGTDMVQANHIADPSDTNRGILWAGLDDDGAGLDINILLSEFGEWGGFFENDVMEFGEPPGMEAQAVIYSGTNGGDMTSVNPSSQPIEIPDQRLSPVTATSFEGATHLQPASLIDDTRPKILPESIKETSQIISPITSNKYMVPFSKQHNHLTKAEAMLAFAPEYAAIEFPTASENLASPFSNPYQPTSRKADSSGSSTTNSYVYNATPPPPHSDVSEEKGEASSELYTLVRSGKKESDKLSNNSKNTDVNSRKSDPPPPALSGGTSLSTSTSLTKKRENTINSGQFLLPTKLALATDVDCIMYQAAMCRVRHTLISLKSKTPGMASSKFEIKKENINVSVRIGSDMESDLIPHDGSLTSQVGVWRSVGGPKTLKPCGSSLSDESLAANAHQRQPLMDFLAALGLLVQQSASFVDVALDTSNGEGPYGWLALQEQCRRGFPCEPDAAHAGCGGLLSMCHSVDLAGVYLVDPLAADVTAPSVISLLQSDIKQAVKLAFGNSDGPLPLIDWCKGRVHLSDSGSAGDAYTFPYGGNDAHDSSSSVTLGGDSTSPPQSTGTSSTHREGTRMDGLSHRRSSQDTSNSEQEQEKGSCRLKPTLSALPTPSLLVGYQDDWLKASVNCIQLWEKAPLEPYASPKPVTYYAICPDIELLTTASVDFFQQLGTVYEICKLGTHLPQMGGGQMEISSVKSSPSGLFLAEAPQQVKNVRSHLTSVSSISDLFLSLSKGWSVKSFISSVTKVIKDLKLTPNSSLNQKESNGSPCTVVYVVCPFPEPSAVLETLVECSVALGTAVLTPSERERKSLLHSHVLRALNPSTGIDESSSNSNVIMLSGFNLPKVVLQIITVESVLRLNTPAFNELSLLKDIAFTVYNKARRVPRAVVSGPAHDPVQSASSFPGRPQMMHHMSPSPMPSLWKDCLVPRMPGSAALNSREPDFDPSMRPVSWGDNSWQSMQRSVSDQSSLDDKKYLFEPLFILGEPGSVDHATAVFEANSASKSGIDEGGDSVMSHPDGLSDHSKTGSASLHCCYGWTEDWRWFVCIWTDSRGELLDSFVFPFGGVSGRQDTKVLQGLFVQVLQQGCQIIAGTVSSDNAGPARPKDVVITRLGGFFELECQEWQKAIYSIGGNEVKKWPIQLRRSSPDSSQDTAFIQERNLPSSPSPSSLYGSSMSSKSGFMKGGSTKKQLMSTAQATPVDSSRGSSALHLVQSISLVGVSLDHSLHLILQSELSQSQPGGSASYLEGFSPVKSLGSVPASASYLLIPSPSLRYLSPTPLQLPTCLTSDSPPLAHLLHSKGMAIPLATGYVVSKPVHPVRKDLSESVREDWPSVLSVTLVDHYGGGRRGKQGRGFLGADVVSRDNDAEAHAVLETVAAELHSLSWLTVSPVFGDRRSALPFHCDMILRLRRLLHYADRELSRPAFKAEQV</sequence>
<comment type="caution">
    <text evidence="14">The sequence shown here is derived from an EMBL/GenBank/DDBJ whole genome shotgun (WGS) entry which is preliminary data.</text>
</comment>
<feature type="compositionally biased region" description="Polar residues" evidence="10">
    <location>
        <begin position="1633"/>
        <end position="1642"/>
    </location>
</feature>
<evidence type="ECO:0000256" key="1">
    <source>
        <dbReference type="ARBA" id="ARBA00004123"/>
    </source>
</evidence>
<feature type="compositionally biased region" description="Low complexity" evidence="10">
    <location>
        <begin position="1000"/>
        <end position="1011"/>
    </location>
</feature>
<feature type="region of interest" description="Disordered" evidence="10">
    <location>
        <begin position="1332"/>
        <end position="1358"/>
    </location>
</feature>
<keyword evidence="4 9" id="KW-0678">Repressor</keyword>
<dbReference type="EMBL" id="SWLB01000029">
    <property type="protein sequence ID" value="KAF3320539.1"/>
    <property type="molecule type" value="Genomic_DNA"/>
</dbReference>
<feature type="compositionally biased region" description="Polar residues" evidence="10">
    <location>
        <begin position="1586"/>
        <end position="1597"/>
    </location>
</feature>
<evidence type="ECO:0000256" key="9">
    <source>
        <dbReference type="RuleBase" id="RU364134"/>
    </source>
</evidence>
<comment type="function">
    <text evidence="9">Component of the Mediator complex, a coactivator involved in regulated transcription of nearly all RNA polymerase II-dependent genes. Mediator functions as a bridge to convey information from gene-specific regulatory proteins to the basal RNA polymerase II transcription machinery. Mediator is recruited to promoters by direct interactions with regulatory proteins and serves as a scaffold for the assembly of a functional preinitiation complex with RNA polymerase II and the general transcription factors.</text>
</comment>
<feature type="domain" description="Mediator complex subunit Med13 N-terminal" evidence="12">
    <location>
        <begin position="11"/>
        <end position="325"/>
    </location>
</feature>
<comment type="subcellular location">
    <subcellularLocation>
        <location evidence="1 9">Nucleus</location>
    </subcellularLocation>
</comment>
<protein>
    <recommendedName>
        <fullName evidence="3 9">Mediator of RNA polymerase II transcription subunit 13</fullName>
    </recommendedName>
</protein>
<evidence type="ECO:0000259" key="13">
    <source>
        <dbReference type="Pfam" id="PF18296"/>
    </source>
</evidence>
<feature type="region of interest" description="Disordered" evidence="10">
    <location>
        <begin position="631"/>
        <end position="728"/>
    </location>
</feature>
<dbReference type="PANTHER" id="PTHR48249">
    <property type="entry name" value="MEDIATOR OF RNA POLYMERASE II TRANSCRIPTION SUBUNIT 13"/>
    <property type="match status" value="1"/>
</dbReference>
<gene>
    <name evidence="14" type="ORF">FCM35_KLT15235</name>
</gene>
<feature type="region of interest" description="Disordered" evidence="10">
    <location>
        <begin position="395"/>
        <end position="453"/>
    </location>
</feature>
<feature type="compositionally biased region" description="Low complexity" evidence="10">
    <location>
        <begin position="714"/>
        <end position="726"/>
    </location>
</feature>
<dbReference type="OrthoDB" id="103819at2759"/>
<proteinExistence type="inferred from homology"/>
<feature type="compositionally biased region" description="Polar residues" evidence="10">
    <location>
        <begin position="432"/>
        <end position="442"/>
    </location>
</feature>
<dbReference type="GO" id="GO:0045944">
    <property type="term" value="P:positive regulation of transcription by RNA polymerase II"/>
    <property type="evidence" value="ECO:0007669"/>
    <property type="project" value="TreeGrafter"/>
</dbReference>
<evidence type="ECO:0000259" key="12">
    <source>
        <dbReference type="Pfam" id="PF11597"/>
    </source>
</evidence>
<evidence type="ECO:0000256" key="2">
    <source>
        <dbReference type="ARBA" id="ARBA00009354"/>
    </source>
</evidence>
<dbReference type="Pfam" id="PF18296">
    <property type="entry name" value="MID_MedPIWI"/>
    <property type="match status" value="1"/>
</dbReference>
<keyword evidence="8 9" id="KW-0539">Nucleus</keyword>